<dbReference type="PROSITE" id="PS50975">
    <property type="entry name" value="ATP_GRASP"/>
    <property type="match status" value="1"/>
</dbReference>
<feature type="domain" description="ATP-grasp" evidence="2">
    <location>
        <begin position="128"/>
        <end position="323"/>
    </location>
</feature>
<keyword evidence="4" id="KW-1185">Reference proteome</keyword>
<dbReference type="KEGG" id="pdx:Psed_1873"/>
<proteinExistence type="predicted"/>
<gene>
    <name evidence="3" type="ordered locus">Psed_1873</name>
</gene>
<dbReference type="InterPro" id="IPR011761">
    <property type="entry name" value="ATP-grasp"/>
</dbReference>
<name>F4CSN5_PSEUX</name>
<keyword evidence="1" id="KW-0067">ATP-binding</keyword>
<evidence type="ECO:0000259" key="2">
    <source>
        <dbReference type="PROSITE" id="PS50975"/>
    </source>
</evidence>
<organism evidence="3 4">
    <name type="scientific">Pseudonocardia dioxanivorans (strain ATCC 55486 / DSM 44775 / JCM 13855 / CB1190)</name>
    <dbReference type="NCBI Taxonomy" id="675635"/>
    <lineage>
        <taxon>Bacteria</taxon>
        <taxon>Bacillati</taxon>
        <taxon>Actinomycetota</taxon>
        <taxon>Actinomycetes</taxon>
        <taxon>Pseudonocardiales</taxon>
        <taxon>Pseudonocardiaceae</taxon>
        <taxon>Pseudonocardia</taxon>
    </lineage>
</organism>
<evidence type="ECO:0000256" key="1">
    <source>
        <dbReference type="PROSITE-ProRule" id="PRU00409"/>
    </source>
</evidence>
<reference evidence="3 4" key="1">
    <citation type="journal article" date="2011" name="J. Bacteriol.">
        <title>Genome sequence of the 1,4-dioxane-degrading Pseudonocardia dioxanivorans strain CB1190.</title>
        <authorList>
            <person name="Sales C.M."/>
            <person name="Mahendra S."/>
            <person name="Grostern A."/>
            <person name="Parales R.E."/>
            <person name="Goodwin L.A."/>
            <person name="Woyke T."/>
            <person name="Nolan M."/>
            <person name="Lapidus A."/>
            <person name="Chertkov O."/>
            <person name="Ovchinnikova G."/>
            <person name="Sczyrba A."/>
            <person name="Alvarez-Cohen L."/>
        </authorList>
    </citation>
    <scope>NUCLEOTIDE SEQUENCE [LARGE SCALE GENOMIC DNA]</scope>
    <source>
        <strain evidence="4">ATCC 55486 / DSM 44775 / JCM 13855 / CB1190</strain>
    </source>
</reference>
<dbReference type="HOGENOM" id="CLU_034084_1_0_11"/>
<dbReference type="AlphaFoldDB" id="F4CSN5"/>
<dbReference type="GO" id="GO:0046872">
    <property type="term" value="F:metal ion binding"/>
    <property type="evidence" value="ECO:0007669"/>
    <property type="project" value="InterPro"/>
</dbReference>
<keyword evidence="1" id="KW-0547">Nucleotide-binding</keyword>
<evidence type="ECO:0000313" key="4">
    <source>
        <dbReference type="Proteomes" id="UP000007809"/>
    </source>
</evidence>
<dbReference type="STRING" id="675635.Psed_1873"/>
<dbReference type="Proteomes" id="UP000007809">
    <property type="component" value="Chromosome"/>
</dbReference>
<protein>
    <submittedName>
        <fullName evidence="3">ATP-grasp enzyme-like protein</fullName>
    </submittedName>
</protein>
<sequence>MVENRRMPLPDRAVVLVAGAESPTGLGVARALRGEGLTLVGLTNDPTASPCRSGLWHEVVDEGDGCPRAWVAAVRGIVERYGRTVLIPVRDDVVELVADHATELEPLVEFVLPPKDVVTTLLDKTAFHAWAVEHGFPVPHTEIVEDEAQLAAALARIPYPAVIKPFERTPQWQVVSPRHKAYRLGSAADVARIGFRLFDAAPRFVLQQWIPGTDSDVWFCLVYRDRGGREVASQVGRKLVQWPVGTGCTALATTAEDEELRALTHRLLDAAGHIGVGSLEVKRSTADGKLYITEPTVGRPNLQSNVATAAGVNLTLLQYRDALGLDLPQLPDPRPAVWIHETSLPRAMAVSAARGVLDVRAVVGGLRGASGRMAAFSATADRTPLTSELRRLGGRAACVVSGALRRPARRGSGAPATAEG</sequence>
<accession>F4CSN5</accession>
<dbReference type="EMBL" id="CP002593">
    <property type="protein sequence ID" value="AEA24107.1"/>
    <property type="molecule type" value="Genomic_DNA"/>
</dbReference>
<dbReference type="Gene3D" id="3.30.470.20">
    <property type="entry name" value="ATP-grasp fold, B domain"/>
    <property type="match status" value="1"/>
</dbReference>
<dbReference type="GO" id="GO:0005524">
    <property type="term" value="F:ATP binding"/>
    <property type="evidence" value="ECO:0007669"/>
    <property type="project" value="UniProtKB-UniRule"/>
</dbReference>
<dbReference type="eggNOG" id="COG3919">
    <property type="taxonomic scope" value="Bacteria"/>
</dbReference>
<evidence type="ECO:0000313" key="3">
    <source>
        <dbReference type="EMBL" id="AEA24107.1"/>
    </source>
</evidence>
<dbReference type="SUPFAM" id="SSF56059">
    <property type="entry name" value="Glutathione synthetase ATP-binding domain-like"/>
    <property type="match status" value="1"/>
</dbReference>